<sequence>MSLMHFELKLLAPSENPFWSLEEKTDSVKTRISSSDLKEDMKSVAAWKTLRLYRYSGLVFGITAVGKHPDVLLTYKDKQLLHFYYGQIPCIPCLTLGKIQNQRELKEGFCSGQTVRKRQG</sequence>
<dbReference type="Proteomes" id="UP001345963">
    <property type="component" value="Unassembled WGS sequence"/>
</dbReference>
<accession>A0ABU7ASY7</accession>
<dbReference type="EMBL" id="JAHUTI010024511">
    <property type="protein sequence ID" value="MED6240510.1"/>
    <property type="molecule type" value="Genomic_DNA"/>
</dbReference>
<gene>
    <name evidence="1" type="ORF">ATANTOWER_022264</name>
</gene>
<proteinExistence type="predicted"/>
<protein>
    <submittedName>
        <fullName evidence="1">Uncharacterized protein</fullName>
    </submittedName>
</protein>
<organism evidence="1 2">
    <name type="scientific">Ataeniobius toweri</name>
    <dbReference type="NCBI Taxonomy" id="208326"/>
    <lineage>
        <taxon>Eukaryota</taxon>
        <taxon>Metazoa</taxon>
        <taxon>Chordata</taxon>
        <taxon>Craniata</taxon>
        <taxon>Vertebrata</taxon>
        <taxon>Euteleostomi</taxon>
        <taxon>Actinopterygii</taxon>
        <taxon>Neopterygii</taxon>
        <taxon>Teleostei</taxon>
        <taxon>Neoteleostei</taxon>
        <taxon>Acanthomorphata</taxon>
        <taxon>Ovalentaria</taxon>
        <taxon>Atherinomorphae</taxon>
        <taxon>Cyprinodontiformes</taxon>
        <taxon>Goodeidae</taxon>
        <taxon>Ataeniobius</taxon>
    </lineage>
</organism>
<keyword evidence="2" id="KW-1185">Reference proteome</keyword>
<comment type="caution">
    <text evidence="1">The sequence shown here is derived from an EMBL/GenBank/DDBJ whole genome shotgun (WGS) entry which is preliminary data.</text>
</comment>
<name>A0ABU7ASY7_9TELE</name>
<evidence type="ECO:0000313" key="1">
    <source>
        <dbReference type="EMBL" id="MED6240510.1"/>
    </source>
</evidence>
<evidence type="ECO:0000313" key="2">
    <source>
        <dbReference type="Proteomes" id="UP001345963"/>
    </source>
</evidence>
<reference evidence="1 2" key="1">
    <citation type="submission" date="2021-07" db="EMBL/GenBank/DDBJ databases">
        <authorList>
            <person name="Palmer J.M."/>
        </authorList>
    </citation>
    <scope>NUCLEOTIDE SEQUENCE [LARGE SCALE GENOMIC DNA]</scope>
    <source>
        <strain evidence="1 2">AT_MEX2019</strain>
        <tissue evidence="1">Muscle</tissue>
    </source>
</reference>